<comment type="caution">
    <text evidence="4">The sequence shown here is derived from an EMBL/GenBank/DDBJ whole genome shotgun (WGS) entry which is preliminary data.</text>
</comment>
<dbReference type="Gene3D" id="2.40.30.170">
    <property type="match status" value="1"/>
</dbReference>
<name>A0A2U1CVN3_9GAMM</name>
<keyword evidence="3" id="KW-0472">Membrane</keyword>
<proteinExistence type="inferred from homology"/>
<dbReference type="AlphaFoldDB" id="A0A2U1CVN3"/>
<reference evidence="4 5" key="1">
    <citation type="submission" date="2018-04" db="EMBL/GenBank/DDBJ databases">
        <title>Genomic Encyclopedia of Type Strains, Phase IV (KMG-IV): sequencing the most valuable type-strain genomes for metagenomic binning, comparative biology and taxonomic classification.</title>
        <authorList>
            <person name="Goeker M."/>
        </authorList>
    </citation>
    <scope>NUCLEOTIDE SEQUENCE [LARGE SCALE GENOMIC DNA]</scope>
    <source>
        <strain evidence="4 5">DSM 28688</strain>
    </source>
</reference>
<dbReference type="SUPFAM" id="SSF111369">
    <property type="entry name" value="HlyD-like secretion proteins"/>
    <property type="match status" value="2"/>
</dbReference>
<accession>A0A2U1CVN3</accession>
<keyword evidence="3" id="KW-1133">Transmembrane helix</keyword>
<dbReference type="NCBIfam" id="TIGR01730">
    <property type="entry name" value="RND_mfp"/>
    <property type="match status" value="1"/>
</dbReference>
<dbReference type="Proteomes" id="UP000245887">
    <property type="component" value="Unassembled WGS sequence"/>
</dbReference>
<dbReference type="PANTHER" id="PTHR30469">
    <property type="entry name" value="MULTIDRUG RESISTANCE PROTEIN MDTA"/>
    <property type="match status" value="1"/>
</dbReference>
<dbReference type="EMBL" id="QEKQ01000006">
    <property type="protein sequence ID" value="PVY75822.1"/>
    <property type="molecule type" value="Genomic_DNA"/>
</dbReference>
<dbReference type="Gene3D" id="2.40.50.100">
    <property type="match status" value="1"/>
</dbReference>
<keyword evidence="2" id="KW-0175">Coiled coil</keyword>
<dbReference type="PANTHER" id="PTHR30469:SF15">
    <property type="entry name" value="HLYD FAMILY OF SECRETION PROTEINS"/>
    <property type="match status" value="1"/>
</dbReference>
<sequence length="422" mass="46762">MPAFTAPLRRRGWLIPLLLVLATTAIVTLLFVLRPAPPESQATEKTWPVQVTELTDRRHAPEIRLFGRVETPFQTTLTAAVTADVESLPVLEGQSVEQGEVIVRLDDRDVDLTLRQRQANVTELQSQIDQERRQHAANQQLLDQERSLVTIAKRRLEREQRLGQSDLSSQSQVDQARQALASARMTRINRELAVSQHEARMQALNASLERAKAQLEQARLDQQRTTVQAPFSGTVTDIAVSPGERVRPGEPLASLYGNDPLEVRAQLPMGQLSLIRQGLHSDAPLNARLTIDGAHYSLRLARLSGQVNAGAGGVDGFFRFRERSPALPLNQTLELTLTLPEQSGLFAVPVSAMYQGDTIYRVEEQRLRAVDVTVAGSRYVDGQQQRLVRSDALSAGDRILTTALPNAVEGLRVRIRNQAGDE</sequence>
<dbReference type="RefSeq" id="WP_116919297.1">
    <property type="nucleotide sequence ID" value="NZ_QEKQ01000006.1"/>
</dbReference>
<evidence type="ECO:0000313" key="4">
    <source>
        <dbReference type="EMBL" id="PVY75822.1"/>
    </source>
</evidence>
<evidence type="ECO:0000256" key="2">
    <source>
        <dbReference type="SAM" id="Coils"/>
    </source>
</evidence>
<dbReference type="GO" id="GO:1990281">
    <property type="term" value="C:efflux pump complex"/>
    <property type="evidence" value="ECO:0007669"/>
    <property type="project" value="TreeGrafter"/>
</dbReference>
<dbReference type="Gene3D" id="2.40.420.20">
    <property type="match status" value="1"/>
</dbReference>
<dbReference type="Gene3D" id="1.10.287.470">
    <property type="entry name" value="Helix hairpin bin"/>
    <property type="match status" value="1"/>
</dbReference>
<evidence type="ECO:0000313" key="5">
    <source>
        <dbReference type="Proteomes" id="UP000245887"/>
    </source>
</evidence>
<dbReference type="OrthoDB" id="8524475at2"/>
<dbReference type="InterPro" id="IPR006143">
    <property type="entry name" value="RND_pump_MFP"/>
</dbReference>
<comment type="similarity">
    <text evidence="1">Belongs to the membrane fusion protein (MFP) (TC 8.A.1) family.</text>
</comment>
<gene>
    <name evidence="4" type="ORF">C8D92_10682</name>
</gene>
<protein>
    <submittedName>
        <fullName evidence="4">RND family efflux transporter MFP subunit</fullName>
    </submittedName>
</protein>
<dbReference type="GO" id="GO:0015562">
    <property type="term" value="F:efflux transmembrane transporter activity"/>
    <property type="evidence" value="ECO:0007669"/>
    <property type="project" value="TreeGrafter"/>
</dbReference>
<keyword evidence="3" id="KW-0812">Transmembrane</keyword>
<evidence type="ECO:0000256" key="3">
    <source>
        <dbReference type="SAM" id="Phobius"/>
    </source>
</evidence>
<feature type="coiled-coil region" evidence="2">
    <location>
        <begin position="194"/>
        <end position="228"/>
    </location>
</feature>
<organism evidence="4 5">
    <name type="scientific">Tamilnaduibacter salinus</name>
    <dbReference type="NCBI Taxonomy" id="1484056"/>
    <lineage>
        <taxon>Bacteria</taxon>
        <taxon>Pseudomonadati</taxon>
        <taxon>Pseudomonadota</taxon>
        <taxon>Gammaproteobacteria</taxon>
        <taxon>Pseudomonadales</taxon>
        <taxon>Marinobacteraceae</taxon>
        <taxon>Tamilnaduibacter</taxon>
    </lineage>
</organism>
<feature type="transmembrane region" description="Helical" evidence="3">
    <location>
        <begin position="12"/>
        <end position="33"/>
    </location>
</feature>
<evidence type="ECO:0000256" key="1">
    <source>
        <dbReference type="ARBA" id="ARBA00009477"/>
    </source>
</evidence>